<feature type="signal peptide" evidence="1">
    <location>
        <begin position="1"/>
        <end position="22"/>
    </location>
</feature>
<gene>
    <name evidence="2" type="ORF">G4D72_07170</name>
</gene>
<accession>A0ABX0I839</accession>
<dbReference type="RefSeq" id="WP_166076974.1">
    <property type="nucleotide sequence ID" value="NZ_JAAJBT010000003.1"/>
</dbReference>
<evidence type="ECO:0000313" key="3">
    <source>
        <dbReference type="Proteomes" id="UP000800984"/>
    </source>
</evidence>
<proteinExistence type="predicted"/>
<protein>
    <submittedName>
        <fullName evidence="2">Outer membrane lipoprotein-sorting protein</fullName>
    </submittedName>
</protein>
<name>A0ABX0I839_9FLAO</name>
<keyword evidence="2" id="KW-0449">Lipoprotein</keyword>
<organism evidence="2 3">
    <name type="scientific">Flavobacterium difficile</name>
    <dbReference type="NCBI Taxonomy" id="2709659"/>
    <lineage>
        <taxon>Bacteria</taxon>
        <taxon>Pseudomonadati</taxon>
        <taxon>Bacteroidota</taxon>
        <taxon>Flavobacteriia</taxon>
        <taxon>Flavobacteriales</taxon>
        <taxon>Flavobacteriaceae</taxon>
        <taxon>Flavobacterium</taxon>
    </lineage>
</organism>
<comment type="caution">
    <text evidence="2">The sequence shown here is derived from an EMBL/GenBank/DDBJ whole genome shotgun (WGS) entry which is preliminary data.</text>
</comment>
<feature type="chain" id="PRO_5045185021" evidence="1">
    <location>
        <begin position="23"/>
        <end position="245"/>
    </location>
</feature>
<evidence type="ECO:0000256" key="1">
    <source>
        <dbReference type="SAM" id="SignalP"/>
    </source>
</evidence>
<evidence type="ECO:0000313" key="2">
    <source>
        <dbReference type="EMBL" id="NHM01887.1"/>
    </source>
</evidence>
<sequence length="245" mass="27690">MKTLKTLIASAAILFTSLTSTAQTADEIITKYFENIGGKEKLSKVNSFKMSMVTNYNGMEIPVEVFNDKTGKMYVKINFQGKEITQIAFDGKTGWSTNFMTMKAEKLDSETTENMLSQIKDFPDPFLNYKEKGFKVEFLGKETKEGTECFKIKLTKDPITVAGKKEENVTFYYFDTENYVPIMTEAEIKEGPSKGQISTSTMGDYQEVDGLFFPFTMNQGGQAMTVKKILINPTVDAKEFEMKTE</sequence>
<keyword evidence="3" id="KW-1185">Reference proteome</keyword>
<dbReference type="Proteomes" id="UP000800984">
    <property type="component" value="Unassembled WGS sequence"/>
</dbReference>
<dbReference type="EMBL" id="JAAJBT010000003">
    <property type="protein sequence ID" value="NHM01887.1"/>
    <property type="molecule type" value="Genomic_DNA"/>
</dbReference>
<keyword evidence="1" id="KW-0732">Signal</keyword>
<reference evidence="2 3" key="1">
    <citation type="submission" date="2020-02" db="EMBL/GenBank/DDBJ databases">
        <authorList>
            <person name="Chen W.-M."/>
        </authorList>
    </citation>
    <scope>NUCLEOTIDE SEQUENCE [LARGE SCALE GENOMIC DNA]</scope>
    <source>
        <strain evidence="2 3">KDG-16</strain>
    </source>
</reference>
<dbReference type="Gene3D" id="2.50.20.10">
    <property type="entry name" value="Lipoprotein localisation LolA/LolB/LppX"/>
    <property type="match status" value="1"/>
</dbReference>